<evidence type="ECO:0008006" key="21">
    <source>
        <dbReference type="Google" id="ProtNLM"/>
    </source>
</evidence>
<evidence type="ECO:0000256" key="2">
    <source>
        <dbReference type="ARBA" id="ARBA00004397"/>
    </source>
</evidence>
<dbReference type="Gene3D" id="1.20.120.730">
    <property type="entry name" value="Sec23/Sec24 helical domain"/>
    <property type="match status" value="1"/>
</dbReference>
<keyword evidence="20" id="KW-1185">Reference proteome</keyword>
<evidence type="ECO:0000256" key="11">
    <source>
        <dbReference type="ARBA" id="ARBA00022927"/>
    </source>
</evidence>
<dbReference type="GO" id="GO:0070971">
    <property type="term" value="C:endoplasmic reticulum exit site"/>
    <property type="evidence" value="ECO:0007669"/>
    <property type="project" value="TreeGrafter"/>
</dbReference>
<comment type="similarity">
    <text evidence="4">Belongs to the SEC23/SEC24 family. SEC24 subfamily.</text>
</comment>
<dbReference type="SUPFAM" id="SSF82754">
    <property type="entry name" value="C-terminal, gelsolin-like domain of Sec23/24"/>
    <property type="match status" value="1"/>
</dbReference>
<evidence type="ECO:0000256" key="6">
    <source>
        <dbReference type="ARBA" id="ARBA00022490"/>
    </source>
</evidence>
<evidence type="ECO:0000256" key="4">
    <source>
        <dbReference type="ARBA" id="ARBA00008334"/>
    </source>
</evidence>
<feature type="domain" description="Sec23/Sec24 helical" evidence="17">
    <location>
        <begin position="662"/>
        <end position="763"/>
    </location>
</feature>
<dbReference type="SUPFAM" id="SSF81811">
    <property type="entry name" value="Helical domain of Sec23/24"/>
    <property type="match status" value="1"/>
</dbReference>
<sequence>MLSLLHFLKSNCLCVLNVHHINVELFFPDSMPPSNDMTSQAQPYASHGYPSMQPAYQQGPTHTAPSPSHNLYGQSSYQQYSQVRLQLEVSTHLVSYLNFSFTSLEPGLKSLPTSSSAGHLANFKNQKSLLLLLTITTSCVQPFPNMSQLSAALGGLSGVPELEVEALRPVNLLQERNLLPPRPLEAPEPNVSPDLKKVNCSPQTFRCTLSSIPQTQTLLNKARLPLGLLLHPFRDLQQLPVITSNTIVRCRSCRTYINPFVTFLDQRRWKCNLCYRVNDVPDEFMYNPVTRSYGEPHKRPEVQNSTVEFIASSDYMLRPPQPAVYLFVLDVSHNAVEAGYLKYFCESLLENLDKLPGDTRTRLGFLTFDSTIHFYNLQEGLSQPQMLVVSDIDDVFIPSHDSLMVNLKESKEVLPLMKDLLTSLPAMFSQSRETHSALGPALQAAYKLMSPTGGRVTVFQTQLPTLGAGMLQSREDPNQRSSTKGVPHLGPATDFYKKLALDCSGQQIGVDLFLLSSQYADLASLACISKYSAGSIFYYPSFHYIHNLSQLEKFQKDLERYLTRKIGFEAVMRIRCTKGLSIHTFHGNFFVRSTDLLSLANVNPDSAFAVQMSIDDSLADSSLACFQAALLYTSSKGKRRIRVHTLCLPVVSQLSDVYAGADVQAITCLLANMAIDRSISSNLSDARDALVNAVVDLVTAYKSNMSNLQQSGLVLPAAMRLFPLYILALLKQKALRTGTSTRLDERVFAMCEFKTQPLQQLMRMVHPDLYRLDSMSDQGALHLNDTVVPQPHLLHLSAEKLSRDGAFLLDSVKTMLLMFQLPSLSLCEIQSHIPELETSLSERVRAFLDWLQDNRAFSSTIHVVKDDASAKATFFQHLVEDRSESASSYYEFLQHIQQQITK</sequence>
<dbReference type="GO" id="GO:0006886">
    <property type="term" value="P:intracellular protein transport"/>
    <property type="evidence" value="ECO:0007669"/>
    <property type="project" value="InterPro"/>
</dbReference>
<evidence type="ECO:0000259" key="16">
    <source>
        <dbReference type="Pfam" id="PF04811"/>
    </source>
</evidence>
<feature type="domain" description="Sec23/Sec24 trunk" evidence="16">
    <location>
        <begin position="320"/>
        <end position="562"/>
    </location>
</feature>
<dbReference type="SUPFAM" id="SSF81995">
    <property type="entry name" value="beta-sandwich domain of Sec23/24"/>
    <property type="match status" value="1"/>
</dbReference>
<dbReference type="Gene3D" id="2.60.40.1670">
    <property type="entry name" value="beta-sandwich domain of Sec23/24"/>
    <property type="match status" value="1"/>
</dbReference>
<dbReference type="InterPro" id="IPR041742">
    <property type="entry name" value="Sec24-like_trunk_dom"/>
</dbReference>
<proteinExistence type="inferred from homology"/>
<dbReference type="Gene3D" id="3.40.50.410">
    <property type="entry name" value="von Willebrand factor, type A domain"/>
    <property type="match status" value="1"/>
</dbReference>
<reference evidence="19" key="1">
    <citation type="submission" date="2021-04" db="EMBL/GenBank/DDBJ databases">
        <authorList>
            <consortium name="Wellcome Sanger Institute Data Sharing"/>
        </authorList>
    </citation>
    <scope>NUCLEOTIDE SEQUENCE [LARGE SCALE GENOMIC DNA]</scope>
</reference>
<dbReference type="GO" id="GO:0005789">
    <property type="term" value="C:endoplasmic reticulum membrane"/>
    <property type="evidence" value="ECO:0007669"/>
    <property type="project" value="UniProtKB-SubCell"/>
</dbReference>
<keyword evidence="11" id="KW-0653">Protein transport</keyword>
<evidence type="ECO:0000256" key="13">
    <source>
        <dbReference type="ARBA" id="ARBA00023329"/>
    </source>
</evidence>
<accession>A0A7N6AFY7</accession>
<dbReference type="GO" id="GO:0008270">
    <property type="term" value="F:zinc ion binding"/>
    <property type="evidence" value="ECO:0007669"/>
    <property type="project" value="InterPro"/>
</dbReference>
<dbReference type="GeneTree" id="ENSGT00950000182924"/>
<keyword evidence="10" id="KW-0931">ER-Golgi transport</keyword>
<dbReference type="InterPro" id="IPR036174">
    <property type="entry name" value="Znf_Sec23_Sec24_sf"/>
</dbReference>
<comment type="subcellular location">
    <subcellularLocation>
        <location evidence="3">Cytoplasm</location>
        <location evidence="3">Cytosol</location>
    </subcellularLocation>
    <subcellularLocation>
        <location evidence="1">Cytoplasmic vesicle</location>
        <location evidence="1">COPII-coated vesicle membrane</location>
        <topology evidence="1">Peripheral membrane protein</topology>
        <orientation evidence="1">Cytoplasmic side</orientation>
    </subcellularLocation>
    <subcellularLocation>
        <location evidence="2">Endoplasmic reticulum membrane</location>
        <topology evidence="2">Peripheral membrane protein</topology>
        <orientation evidence="2">Cytoplasmic side</orientation>
    </subcellularLocation>
</comment>
<dbReference type="InterPro" id="IPR012990">
    <property type="entry name" value="Beta-sandwich_Sec23_24"/>
</dbReference>
<keyword evidence="13" id="KW-0968">Cytoplasmic vesicle</keyword>
<dbReference type="GO" id="GO:0000149">
    <property type="term" value="F:SNARE binding"/>
    <property type="evidence" value="ECO:0007669"/>
    <property type="project" value="TreeGrafter"/>
</dbReference>
<evidence type="ECO:0000256" key="5">
    <source>
        <dbReference type="ARBA" id="ARBA00022448"/>
    </source>
</evidence>
<reference evidence="19" key="3">
    <citation type="submission" date="2025-09" db="UniProtKB">
        <authorList>
            <consortium name="Ensembl"/>
        </authorList>
    </citation>
    <scope>IDENTIFICATION</scope>
</reference>
<evidence type="ECO:0000256" key="14">
    <source>
        <dbReference type="SAM" id="MobiDB-lite"/>
    </source>
</evidence>
<dbReference type="InterPro" id="IPR036180">
    <property type="entry name" value="Gelsolin-like_dom_sf"/>
</dbReference>
<keyword evidence="12" id="KW-0472">Membrane</keyword>
<evidence type="ECO:0000256" key="9">
    <source>
        <dbReference type="ARBA" id="ARBA00022833"/>
    </source>
</evidence>
<dbReference type="Gene3D" id="3.40.20.10">
    <property type="entry name" value="Severin"/>
    <property type="match status" value="1"/>
</dbReference>
<evidence type="ECO:0000256" key="7">
    <source>
        <dbReference type="ARBA" id="ARBA00022723"/>
    </source>
</evidence>
<feature type="domain" description="Zinc finger Sec23/Sec24-type" evidence="15">
    <location>
        <begin position="247"/>
        <end position="284"/>
    </location>
</feature>
<dbReference type="Pfam" id="PF08033">
    <property type="entry name" value="Sec23_BS"/>
    <property type="match status" value="1"/>
</dbReference>
<dbReference type="InterPro" id="IPR006900">
    <property type="entry name" value="Sec23/24_helical_dom"/>
</dbReference>
<dbReference type="InterPro" id="IPR006895">
    <property type="entry name" value="Znf_Sec23_Sec24"/>
</dbReference>
<dbReference type="Ensembl" id="ENSATET00000038890.2">
    <property type="protein sequence ID" value="ENSATEP00000048357.1"/>
    <property type="gene ID" value="ENSATEG00000006904.3"/>
</dbReference>
<evidence type="ECO:0000259" key="17">
    <source>
        <dbReference type="Pfam" id="PF04815"/>
    </source>
</evidence>
<dbReference type="InterPro" id="IPR036465">
    <property type="entry name" value="vWFA_dom_sf"/>
</dbReference>
<keyword evidence="5" id="KW-0813">Transport</keyword>
<evidence type="ECO:0000256" key="10">
    <source>
        <dbReference type="ARBA" id="ARBA00022892"/>
    </source>
</evidence>
<feature type="domain" description="Sec23/Sec24 beta-sandwich" evidence="18">
    <location>
        <begin position="567"/>
        <end position="651"/>
    </location>
</feature>
<dbReference type="InterPro" id="IPR029006">
    <property type="entry name" value="ADF-H/Gelsolin-like_dom_sf"/>
</dbReference>
<feature type="compositionally biased region" description="Polar residues" evidence="14">
    <location>
        <begin position="54"/>
        <end position="69"/>
    </location>
</feature>
<dbReference type="SUPFAM" id="SSF82919">
    <property type="entry name" value="Zn-finger domain of Sec23/24"/>
    <property type="match status" value="1"/>
</dbReference>
<evidence type="ECO:0000313" key="19">
    <source>
        <dbReference type="Ensembl" id="ENSATEP00000048357.1"/>
    </source>
</evidence>
<dbReference type="AlphaFoldDB" id="A0A7N6AFY7"/>
<dbReference type="FunFam" id="2.30.30.380:FF:000004">
    <property type="entry name" value="SEC24 homolog B, COPII coat complex component"/>
    <property type="match status" value="1"/>
</dbReference>
<dbReference type="CDD" id="cd01479">
    <property type="entry name" value="Sec24-like"/>
    <property type="match status" value="1"/>
</dbReference>
<evidence type="ECO:0000256" key="3">
    <source>
        <dbReference type="ARBA" id="ARBA00004514"/>
    </source>
</evidence>
<reference evidence="19" key="2">
    <citation type="submission" date="2025-08" db="UniProtKB">
        <authorList>
            <consortium name="Ensembl"/>
        </authorList>
    </citation>
    <scope>IDENTIFICATION</scope>
</reference>
<name>A0A7N6AFY7_ANATE</name>
<dbReference type="Proteomes" id="UP000265040">
    <property type="component" value="Chromosome 10"/>
</dbReference>
<dbReference type="Pfam" id="PF04810">
    <property type="entry name" value="zf-Sec23_Sec24"/>
    <property type="match status" value="1"/>
</dbReference>
<protein>
    <recommendedName>
        <fullName evidence="21">SEC24 homolog B, COPII coat complex component</fullName>
    </recommendedName>
</protein>
<dbReference type="GO" id="GO:0090110">
    <property type="term" value="P:COPII-coated vesicle cargo loading"/>
    <property type="evidence" value="ECO:0007669"/>
    <property type="project" value="TreeGrafter"/>
</dbReference>
<dbReference type="Pfam" id="PF04815">
    <property type="entry name" value="Sec23_helical"/>
    <property type="match status" value="1"/>
</dbReference>
<organism evidence="19 20">
    <name type="scientific">Anabas testudineus</name>
    <name type="common">Climbing perch</name>
    <name type="synonym">Anthias testudineus</name>
    <dbReference type="NCBI Taxonomy" id="64144"/>
    <lineage>
        <taxon>Eukaryota</taxon>
        <taxon>Metazoa</taxon>
        <taxon>Chordata</taxon>
        <taxon>Craniata</taxon>
        <taxon>Vertebrata</taxon>
        <taxon>Euteleostomi</taxon>
        <taxon>Actinopterygii</taxon>
        <taxon>Neopterygii</taxon>
        <taxon>Teleostei</taxon>
        <taxon>Neoteleostei</taxon>
        <taxon>Acanthomorphata</taxon>
        <taxon>Anabantaria</taxon>
        <taxon>Anabantiformes</taxon>
        <taxon>Anabantoidei</taxon>
        <taxon>Anabantidae</taxon>
        <taxon>Anabas</taxon>
    </lineage>
</organism>
<evidence type="ECO:0000259" key="18">
    <source>
        <dbReference type="Pfam" id="PF08033"/>
    </source>
</evidence>
<dbReference type="GO" id="GO:0005829">
    <property type="term" value="C:cytosol"/>
    <property type="evidence" value="ECO:0007669"/>
    <property type="project" value="UniProtKB-SubCell"/>
</dbReference>
<dbReference type="Pfam" id="PF04811">
    <property type="entry name" value="Sec23_trunk"/>
    <property type="match status" value="1"/>
</dbReference>
<dbReference type="PANTHER" id="PTHR13803">
    <property type="entry name" value="SEC24-RELATED PROTEIN"/>
    <property type="match status" value="1"/>
</dbReference>
<keyword evidence="8" id="KW-0256">Endoplasmic reticulum</keyword>
<dbReference type="InterPro" id="IPR050550">
    <property type="entry name" value="SEC23_SEC24_subfamily"/>
</dbReference>
<dbReference type="PANTHER" id="PTHR13803:SF42">
    <property type="entry name" value="PROTEIN TRANSPORT PROTEIN SEC24B"/>
    <property type="match status" value="1"/>
</dbReference>
<gene>
    <name evidence="19" type="primary">SEC24B</name>
</gene>
<dbReference type="Gene3D" id="2.30.30.380">
    <property type="entry name" value="Zn-finger domain of Sec23/24"/>
    <property type="match status" value="1"/>
</dbReference>
<keyword evidence="6" id="KW-0963">Cytoplasm</keyword>
<evidence type="ECO:0000313" key="20">
    <source>
        <dbReference type="Proteomes" id="UP000265040"/>
    </source>
</evidence>
<evidence type="ECO:0000256" key="12">
    <source>
        <dbReference type="ARBA" id="ARBA00023136"/>
    </source>
</evidence>
<feature type="region of interest" description="Disordered" evidence="14">
    <location>
        <begin position="37"/>
        <end position="71"/>
    </location>
</feature>
<dbReference type="InterPro" id="IPR006896">
    <property type="entry name" value="Sec23/24_trunk_dom"/>
</dbReference>
<dbReference type="InterPro" id="IPR036175">
    <property type="entry name" value="Sec23/24_helical_dom_sf"/>
</dbReference>
<keyword evidence="7" id="KW-0479">Metal-binding</keyword>
<keyword evidence="9" id="KW-0862">Zinc</keyword>
<dbReference type="FunFam" id="3.40.50.410:FF:000019">
    <property type="entry name" value="SEC24 homolog B, COPII coat complex component"/>
    <property type="match status" value="1"/>
</dbReference>
<evidence type="ECO:0000256" key="1">
    <source>
        <dbReference type="ARBA" id="ARBA00004299"/>
    </source>
</evidence>
<dbReference type="GO" id="GO:0030127">
    <property type="term" value="C:COPII vesicle coat"/>
    <property type="evidence" value="ECO:0007669"/>
    <property type="project" value="InterPro"/>
</dbReference>
<dbReference type="SUPFAM" id="SSF53300">
    <property type="entry name" value="vWA-like"/>
    <property type="match status" value="1"/>
</dbReference>
<evidence type="ECO:0000259" key="15">
    <source>
        <dbReference type="Pfam" id="PF04810"/>
    </source>
</evidence>
<evidence type="ECO:0000256" key="8">
    <source>
        <dbReference type="ARBA" id="ARBA00022824"/>
    </source>
</evidence>